<keyword evidence="1" id="KW-1133">Transmembrane helix</keyword>
<feature type="transmembrane region" description="Helical" evidence="1">
    <location>
        <begin position="44"/>
        <end position="62"/>
    </location>
</feature>
<gene>
    <name evidence="2" type="ORF">HNQ41_000075</name>
</gene>
<evidence type="ECO:0000313" key="2">
    <source>
        <dbReference type="EMBL" id="MBB5171935.1"/>
    </source>
</evidence>
<organism evidence="2 3">
    <name type="scientific">Texcoconibacillus texcoconensis</name>
    <dbReference type="NCBI Taxonomy" id="1095777"/>
    <lineage>
        <taxon>Bacteria</taxon>
        <taxon>Bacillati</taxon>
        <taxon>Bacillota</taxon>
        <taxon>Bacilli</taxon>
        <taxon>Bacillales</taxon>
        <taxon>Bacillaceae</taxon>
        <taxon>Texcoconibacillus</taxon>
    </lineage>
</organism>
<dbReference type="AlphaFoldDB" id="A0A840QIN3"/>
<name>A0A840QIN3_9BACI</name>
<sequence>MQKCDKCNTPFSWGSMIKSFFCSYKPTHCDHCETKHEITISGRFTLVSLTILPLLIVGLFLTPFNSSFINIFVGFSILIVGFLLAPYFVKYKAK</sequence>
<dbReference type="EMBL" id="JACHHB010000001">
    <property type="protein sequence ID" value="MBB5171935.1"/>
    <property type="molecule type" value="Genomic_DNA"/>
</dbReference>
<dbReference type="NCBIfam" id="TIGR04104">
    <property type="entry name" value="cxxc_20_cxxc"/>
    <property type="match status" value="1"/>
</dbReference>
<reference evidence="2 3" key="1">
    <citation type="submission" date="2020-08" db="EMBL/GenBank/DDBJ databases">
        <title>Genomic Encyclopedia of Type Strains, Phase IV (KMG-IV): sequencing the most valuable type-strain genomes for metagenomic binning, comparative biology and taxonomic classification.</title>
        <authorList>
            <person name="Goeker M."/>
        </authorList>
    </citation>
    <scope>NUCLEOTIDE SEQUENCE [LARGE SCALE GENOMIC DNA]</scope>
    <source>
        <strain evidence="2 3">DSM 24696</strain>
    </source>
</reference>
<evidence type="ECO:0000256" key="1">
    <source>
        <dbReference type="SAM" id="Phobius"/>
    </source>
</evidence>
<comment type="caution">
    <text evidence="2">The sequence shown here is derived from an EMBL/GenBank/DDBJ whole genome shotgun (WGS) entry which is preliminary data.</text>
</comment>
<keyword evidence="1" id="KW-0812">Transmembrane</keyword>
<proteinExistence type="predicted"/>
<keyword evidence="3" id="KW-1185">Reference proteome</keyword>
<dbReference type="Proteomes" id="UP000551878">
    <property type="component" value="Unassembled WGS sequence"/>
</dbReference>
<protein>
    <submittedName>
        <fullName evidence="2">CXXC-20-CXXC protein</fullName>
    </submittedName>
</protein>
<accession>A0A840QIN3</accession>
<keyword evidence="1" id="KW-0472">Membrane</keyword>
<feature type="transmembrane region" description="Helical" evidence="1">
    <location>
        <begin position="68"/>
        <end position="89"/>
    </location>
</feature>
<evidence type="ECO:0000313" key="3">
    <source>
        <dbReference type="Proteomes" id="UP000551878"/>
    </source>
</evidence>
<dbReference type="InterPro" id="IPR026369">
    <property type="entry name" value="CxxC_20_CxxC"/>
</dbReference>